<keyword evidence="4" id="KW-0456">Lyase</keyword>
<evidence type="ECO:0000256" key="3">
    <source>
        <dbReference type="ARBA" id="ARBA00022833"/>
    </source>
</evidence>
<keyword evidence="7" id="KW-1185">Reference proteome</keyword>
<keyword evidence="3" id="KW-0862">Zinc</keyword>
<reference evidence="6 7" key="1">
    <citation type="submission" date="2022-10" db="EMBL/GenBank/DDBJ databases">
        <title>Ruegeria sp. nov., isolated from ocean surface sediments.</title>
        <authorList>
            <person name="He W."/>
            <person name="Xue H.-P."/>
            <person name="Zhang D.-F."/>
        </authorList>
    </citation>
    <scope>NUCLEOTIDE SEQUENCE [LARGE SCALE GENOMIC DNA]</scope>
    <source>
        <strain evidence="6 7">XHP0148</strain>
    </source>
</reference>
<organism evidence="6 7">
    <name type="scientific">Ruegeria aquimaris</name>
    <dbReference type="NCBI Taxonomy" id="2984333"/>
    <lineage>
        <taxon>Bacteria</taxon>
        <taxon>Pseudomonadati</taxon>
        <taxon>Pseudomonadota</taxon>
        <taxon>Alphaproteobacteria</taxon>
        <taxon>Rhodobacterales</taxon>
        <taxon>Roseobacteraceae</taxon>
        <taxon>Ruegeria</taxon>
    </lineage>
</organism>
<dbReference type="InterPro" id="IPR011057">
    <property type="entry name" value="Mss4-like_sf"/>
</dbReference>
<dbReference type="RefSeq" id="WP_263829599.1">
    <property type="nucleotide sequence ID" value="NZ_JAOWLB010000012.1"/>
</dbReference>
<evidence type="ECO:0000313" key="6">
    <source>
        <dbReference type="EMBL" id="MCV2889888.1"/>
    </source>
</evidence>
<gene>
    <name evidence="6" type="ORF">OE747_16205</name>
</gene>
<evidence type="ECO:0000313" key="7">
    <source>
        <dbReference type="Proteomes" id="UP001320899"/>
    </source>
</evidence>
<dbReference type="PROSITE" id="PS51891">
    <property type="entry name" value="CENP_V_GFA"/>
    <property type="match status" value="1"/>
</dbReference>
<accession>A0ABT3AMK5</accession>
<dbReference type="PANTHER" id="PTHR33337:SF40">
    <property type="entry name" value="CENP-V_GFA DOMAIN-CONTAINING PROTEIN-RELATED"/>
    <property type="match status" value="1"/>
</dbReference>
<dbReference type="Pfam" id="PF04828">
    <property type="entry name" value="GFA"/>
    <property type="match status" value="1"/>
</dbReference>
<sequence length="142" mass="14925">MTINANAKGFSGRCLCGAVTFESSASPQVVVHCCCKDCRKSSGTGHCTHIVIPKSAFVVTGDVTFYEHRADSGNTISKGFCGTCGSPIYSTTSGYPDAVFPRASVLDDPEMVQPQMVVYASRAVSWDKLDETLPAFAEGAGG</sequence>
<comment type="caution">
    <text evidence="6">The sequence shown here is derived from an EMBL/GenBank/DDBJ whole genome shotgun (WGS) entry which is preliminary data.</text>
</comment>
<evidence type="ECO:0000259" key="5">
    <source>
        <dbReference type="PROSITE" id="PS51891"/>
    </source>
</evidence>
<name>A0ABT3AMK5_9RHOB</name>
<dbReference type="SUPFAM" id="SSF51316">
    <property type="entry name" value="Mss4-like"/>
    <property type="match status" value="1"/>
</dbReference>
<feature type="domain" description="CENP-V/GFA" evidence="5">
    <location>
        <begin position="10"/>
        <end position="127"/>
    </location>
</feature>
<proteinExistence type="inferred from homology"/>
<evidence type="ECO:0000256" key="2">
    <source>
        <dbReference type="ARBA" id="ARBA00022723"/>
    </source>
</evidence>
<dbReference type="Proteomes" id="UP001320899">
    <property type="component" value="Unassembled WGS sequence"/>
</dbReference>
<dbReference type="InterPro" id="IPR006913">
    <property type="entry name" value="CENP-V/GFA"/>
</dbReference>
<protein>
    <submittedName>
        <fullName evidence="6">GFA family protein</fullName>
    </submittedName>
</protein>
<keyword evidence="2" id="KW-0479">Metal-binding</keyword>
<evidence type="ECO:0000256" key="4">
    <source>
        <dbReference type="ARBA" id="ARBA00023239"/>
    </source>
</evidence>
<comment type="similarity">
    <text evidence="1">Belongs to the Gfa family.</text>
</comment>
<dbReference type="PANTHER" id="PTHR33337">
    <property type="entry name" value="GFA DOMAIN-CONTAINING PROTEIN"/>
    <property type="match status" value="1"/>
</dbReference>
<dbReference type="EMBL" id="JAOWLB010000012">
    <property type="protein sequence ID" value="MCV2889888.1"/>
    <property type="molecule type" value="Genomic_DNA"/>
</dbReference>
<dbReference type="Gene3D" id="3.90.1590.10">
    <property type="entry name" value="glutathione-dependent formaldehyde- activating enzyme (gfa)"/>
    <property type="match status" value="1"/>
</dbReference>
<evidence type="ECO:0000256" key="1">
    <source>
        <dbReference type="ARBA" id="ARBA00005495"/>
    </source>
</evidence>